<dbReference type="PROSITE" id="PS50958">
    <property type="entry name" value="SMB_2"/>
    <property type="match status" value="1"/>
</dbReference>
<dbReference type="Gene3D" id="4.10.410.20">
    <property type="match status" value="1"/>
</dbReference>
<comment type="caution">
    <text evidence="3">The sequence shown here is derived from an EMBL/GenBank/DDBJ whole genome shotgun (WGS) entry which is preliminary data.</text>
</comment>
<gene>
    <name evidence="3" type="ORF">RRG08_024038</name>
</gene>
<evidence type="ECO:0000313" key="3">
    <source>
        <dbReference type="EMBL" id="KAK3763983.1"/>
    </source>
</evidence>
<dbReference type="SUPFAM" id="SSF90188">
    <property type="entry name" value="Somatomedin B domain"/>
    <property type="match status" value="1"/>
</dbReference>
<feature type="domain" description="SMB" evidence="2">
    <location>
        <begin position="96"/>
        <end position="142"/>
    </location>
</feature>
<sequence length="661" mass="74651">MAENIETDGESITSDVSTIGRLAINAQRYATTQQDLLTSYTSTRMFYWTRSSFATYLTIPYSTYSSECRNLATDFVYQNNLCDARDPQGYLDSKKAFYSCEHRCGHKQPYSERSREQCACDEICVVYDDCCRDMSVVCPQTYTRGKVQYEHLGLGNSFCSESSNILVSHHCPALDTTKNEKEMTTTTRINDEKRSMPAPRDILVDDLPLFHRTLKDFSQVLVRYRVADISSGIVFPDIHTLKSCAGSEAVPYFLPVLVSLNCSALKPPVKGDSTSAIQVLKGCRKKSLSYAFTPFHRTCKKIHLIRCRCNNIKDNDFTDHVHNACIGSNESAPLNSRYQLWSYQKEIASLTPIRGARCINISYGLSDIKDGVTQISISILSVASTYSSSRDGIDTVYPWMTTSIATNKAILSQTRNEDNKNNNFERASDQAVFNESTYGGRATEVQGFIFVIEMSRAFERRLLCRSLDNYLTECELLDCVQGAILSHNASRGAEFGGSRCLVPTHVVVQDRASNATAPFCWCMQVLVILPDLHIWDLKMREYDTGWCTLDIDVRFKEDGEPLEVYELARTARLPDPRTKNTLTLTSMLKSFQKSMYKAKKECSQRNKAADIHACLHFSRVNAQNSADEEISCVKITSENGNRLQGSKRASLLLFLFSYFFM</sequence>
<dbReference type="AlphaFoldDB" id="A0AAE0Z745"/>
<proteinExistence type="predicted"/>
<dbReference type="Pfam" id="PF01033">
    <property type="entry name" value="Somatomedin_B"/>
    <property type="match status" value="1"/>
</dbReference>
<accession>A0AAE0Z745</accession>
<dbReference type="InterPro" id="IPR001212">
    <property type="entry name" value="Somatomedin_B_dom"/>
</dbReference>
<evidence type="ECO:0000259" key="2">
    <source>
        <dbReference type="PROSITE" id="PS50958"/>
    </source>
</evidence>
<dbReference type="Proteomes" id="UP001283361">
    <property type="component" value="Unassembled WGS sequence"/>
</dbReference>
<keyword evidence="1" id="KW-1015">Disulfide bond</keyword>
<dbReference type="EMBL" id="JAWDGP010004479">
    <property type="protein sequence ID" value="KAK3763983.1"/>
    <property type="molecule type" value="Genomic_DNA"/>
</dbReference>
<reference evidence="3" key="1">
    <citation type="journal article" date="2023" name="G3 (Bethesda)">
        <title>A reference genome for the long-term kleptoplast-retaining sea slug Elysia crispata morphotype clarki.</title>
        <authorList>
            <person name="Eastman K.E."/>
            <person name="Pendleton A.L."/>
            <person name="Shaikh M.A."/>
            <person name="Suttiyut T."/>
            <person name="Ogas R."/>
            <person name="Tomko P."/>
            <person name="Gavelis G."/>
            <person name="Widhalm J.R."/>
            <person name="Wisecaver J.H."/>
        </authorList>
    </citation>
    <scope>NUCLEOTIDE SEQUENCE</scope>
    <source>
        <strain evidence="3">ECLA1</strain>
    </source>
</reference>
<protein>
    <recommendedName>
        <fullName evidence="2">SMB domain-containing protein</fullName>
    </recommendedName>
</protein>
<keyword evidence="4" id="KW-1185">Reference proteome</keyword>
<organism evidence="3 4">
    <name type="scientific">Elysia crispata</name>
    <name type="common">lettuce slug</name>
    <dbReference type="NCBI Taxonomy" id="231223"/>
    <lineage>
        <taxon>Eukaryota</taxon>
        <taxon>Metazoa</taxon>
        <taxon>Spiralia</taxon>
        <taxon>Lophotrochozoa</taxon>
        <taxon>Mollusca</taxon>
        <taxon>Gastropoda</taxon>
        <taxon>Heterobranchia</taxon>
        <taxon>Euthyneura</taxon>
        <taxon>Panpulmonata</taxon>
        <taxon>Sacoglossa</taxon>
        <taxon>Placobranchoidea</taxon>
        <taxon>Plakobranchidae</taxon>
        <taxon>Elysia</taxon>
    </lineage>
</organism>
<evidence type="ECO:0000313" key="4">
    <source>
        <dbReference type="Proteomes" id="UP001283361"/>
    </source>
</evidence>
<dbReference type="InterPro" id="IPR036024">
    <property type="entry name" value="Somatomedin_B-like_dom_sf"/>
</dbReference>
<name>A0AAE0Z745_9GAST</name>
<evidence type="ECO:0000256" key="1">
    <source>
        <dbReference type="ARBA" id="ARBA00023157"/>
    </source>
</evidence>